<dbReference type="InterPro" id="IPR026992">
    <property type="entry name" value="DIOX_N"/>
</dbReference>
<evidence type="ECO:0000313" key="13">
    <source>
        <dbReference type="Proteomes" id="UP000437068"/>
    </source>
</evidence>
<dbReference type="PANTHER" id="PTHR47990">
    <property type="entry name" value="2-OXOGLUTARATE (2OG) AND FE(II)-DEPENDENT OXYGENASE SUPERFAMILY PROTEIN-RELATED"/>
    <property type="match status" value="1"/>
</dbReference>
<evidence type="ECO:0000313" key="5">
    <source>
        <dbReference type="EMBL" id="KAE9092245.1"/>
    </source>
</evidence>
<comment type="similarity">
    <text evidence="1">Belongs to the iron/ascorbate-dependent oxidoreductase family.</text>
</comment>
<dbReference type="InterPro" id="IPR005123">
    <property type="entry name" value="Oxoglu/Fe-dep_dioxygenase_dom"/>
</dbReference>
<accession>A0A6A3JBL0</accession>
<dbReference type="EMBL" id="QXGD01001399">
    <property type="protein sequence ID" value="KAE9207001.1"/>
    <property type="molecule type" value="Genomic_DNA"/>
</dbReference>
<dbReference type="PRINTS" id="PR00682">
    <property type="entry name" value="IPNSYNTHASE"/>
</dbReference>
<evidence type="ECO:0000313" key="3">
    <source>
        <dbReference type="EMBL" id="KAE8930415.1"/>
    </source>
</evidence>
<dbReference type="GO" id="GO:0016491">
    <property type="term" value="F:oxidoreductase activity"/>
    <property type="evidence" value="ECO:0007669"/>
    <property type="project" value="UniProtKB-KW"/>
</dbReference>
<dbReference type="OrthoDB" id="288590at2759"/>
<evidence type="ECO:0000313" key="12">
    <source>
        <dbReference type="Proteomes" id="UP000433483"/>
    </source>
</evidence>
<evidence type="ECO:0000313" key="16">
    <source>
        <dbReference type="Proteomes" id="UP000441208"/>
    </source>
</evidence>
<dbReference type="InterPro" id="IPR044861">
    <property type="entry name" value="IPNS-like_FE2OG_OXY"/>
</dbReference>
<evidence type="ECO:0000313" key="15">
    <source>
        <dbReference type="Proteomes" id="UP000440732"/>
    </source>
</evidence>
<evidence type="ECO:0000313" key="6">
    <source>
        <dbReference type="EMBL" id="KAE9097743.1"/>
    </source>
</evidence>
<evidence type="ECO:0000313" key="9">
    <source>
        <dbReference type="EMBL" id="KAE9207001.1"/>
    </source>
</evidence>
<dbReference type="Proteomes" id="UP000440732">
    <property type="component" value="Unassembled WGS sequence"/>
</dbReference>
<dbReference type="Proteomes" id="UP000488956">
    <property type="component" value="Unassembled WGS sequence"/>
</dbReference>
<evidence type="ECO:0000313" key="14">
    <source>
        <dbReference type="Proteomes" id="UP000440367"/>
    </source>
</evidence>
<dbReference type="FunFam" id="2.60.120.330:FF:000012">
    <property type="entry name" value="Gibberellin 20 oxidase 1"/>
    <property type="match status" value="1"/>
</dbReference>
<evidence type="ECO:0000313" key="10">
    <source>
        <dbReference type="EMBL" id="KAE9294590.1"/>
    </source>
</evidence>
<dbReference type="EMBL" id="QXGE01001302">
    <property type="protein sequence ID" value="KAE9294590.1"/>
    <property type="molecule type" value="Genomic_DNA"/>
</dbReference>
<dbReference type="Proteomes" id="UP000437068">
    <property type="component" value="Unassembled WGS sequence"/>
</dbReference>
<dbReference type="Proteomes" id="UP000433483">
    <property type="component" value="Unassembled WGS sequence"/>
</dbReference>
<dbReference type="EMBL" id="QXGA01001298">
    <property type="protein sequence ID" value="KAE9123035.1"/>
    <property type="molecule type" value="Genomic_DNA"/>
</dbReference>
<dbReference type="InterPro" id="IPR027443">
    <property type="entry name" value="IPNS-like_sf"/>
</dbReference>
<dbReference type="EMBL" id="QXGF01001384">
    <property type="protein sequence ID" value="KAE8930415.1"/>
    <property type="molecule type" value="Genomic_DNA"/>
</dbReference>
<dbReference type="Proteomes" id="UP000460718">
    <property type="component" value="Unassembled WGS sequence"/>
</dbReference>
<evidence type="ECO:0000259" key="2">
    <source>
        <dbReference type="PROSITE" id="PS51471"/>
    </source>
</evidence>
<evidence type="ECO:0000313" key="8">
    <source>
        <dbReference type="EMBL" id="KAE9192122.1"/>
    </source>
</evidence>
<dbReference type="Proteomes" id="UP000440367">
    <property type="component" value="Unassembled WGS sequence"/>
</dbReference>
<name>A0A6A3JBL0_9STRA</name>
<dbReference type="GO" id="GO:0046872">
    <property type="term" value="F:metal ion binding"/>
    <property type="evidence" value="ECO:0007669"/>
    <property type="project" value="UniProtKB-KW"/>
</dbReference>
<organism evidence="4 17">
    <name type="scientific">Phytophthora fragariae</name>
    <dbReference type="NCBI Taxonomy" id="53985"/>
    <lineage>
        <taxon>Eukaryota</taxon>
        <taxon>Sar</taxon>
        <taxon>Stramenopiles</taxon>
        <taxon>Oomycota</taxon>
        <taxon>Peronosporomycetes</taxon>
        <taxon>Peronosporales</taxon>
        <taxon>Peronosporaceae</taxon>
        <taxon>Phytophthora</taxon>
    </lineage>
</organism>
<keyword evidence="1" id="KW-0560">Oxidoreductase</keyword>
<protein>
    <recommendedName>
        <fullName evidence="2">Fe2OG dioxygenase domain-containing protein</fullName>
    </recommendedName>
</protein>
<dbReference type="EMBL" id="QXFX01001326">
    <property type="protein sequence ID" value="KAE9092245.1"/>
    <property type="molecule type" value="Genomic_DNA"/>
</dbReference>
<dbReference type="Proteomes" id="UP000429523">
    <property type="component" value="Unassembled WGS sequence"/>
</dbReference>
<dbReference type="PROSITE" id="PS51471">
    <property type="entry name" value="FE2OG_OXY"/>
    <property type="match status" value="1"/>
</dbReference>
<sequence>MAVPEVPIVDIEALTEFPTDAEVNAALHDAKDDALGLIIDQVRAAASEWGFFYIANHGLSQDEVAKFQESMCSFFRLPAEIKRTIPRTATNARGFVEGELTKNKTDWKQCFDFSVPNEDGPVNVNHDRMGDDHNQWLDEELAPGFRSEMRTYYNKMEFISRRLLKVFAVALGEEPAFFDKFFHHDHSSLMRLNYYPVAPDPEKTMDVYHHTDPGVLAVLLQDDEVATLQVFHRKSQSWVNVPPRKGTYTINIGDLVQVWSNDKFKAPIHRVPATGKADRFSAPFFYLPAYNVQVEPIVVKAGEEPNYRPFSWRDFLLKRVSGNYADNGKENQIGDFKINGAIDVANS</sequence>
<dbReference type="InterPro" id="IPR050231">
    <property type="entry name" value="Iron_ascorbate_oxido_reductase"/>
</dbReference>
<evidence type="ECO:0000313" key="7">
    <source>
        <dbReference type="EMBL" id="KAE9123035.1"/>
    </source>
</evidence>
<gene>
    <name evidence="10" type="ORF">PF001_g17699</name>
    <name evidence="9" type="ORF">PF002_g19826</name>
    <name evidence="8" type="ORF">PF005_g18575</name>
    <name evidence="7" type="ORF">PF006_g17506</name>
    <name evidence="6" type="ORF">PF007_g16530</name>
    <name evidence="3" type="ORF">PF009_g19495</name>
    <name evidence="5" type="ORF">PF010_g17878</name>
    <name evidence="4" type="ORF">PF011_g17511</name>
</gene>
<feature type="domain" description="Fe2OG dioxygenase" evidence="2">
    <location>
        <begin position="185"/>
        <end position="288"/>
    </location>
</feature>
<keyword evidence="12" id="KW-1185">Reference proteome</keyword>
<evidence type="ECO:0000313" key="18">
    <source>
        <dbReference type="Proteomes" id="UP000488956"/>
    </source>
</evidence>
<evidence type="ECO:0000313" key="17">
    <source>
        <dbReference type="Proteomes" id="UP000460718"/>
    </source>
</evidence>
<evidence type="ECO:0000256" key="1">
    <source>
        <dbReference type="RuleBase" id="RU003682"/>
    </source>
</evidence>
<comment type="caution">
    <text evidence="4">The sequence shown here is derived from an EMBL/GenBank/DDBJ whole genome shotgun (WGS) entry which is preliminary data.</text>
</comment>
<proteinExistence type="inferred from homology"/>
<keyword evidence="1" id="KW-0408">Iron</keyword>
<dbReference type="Proteomes" id="UP000441208">
    <property type="component" value="Unassembled WGS sequence"/>
</dbReference>
<reference evidence="17 18" key="1">
    <citation type="submission" date="2018-09" db="EMBL/GenBank/DDBJ databases">
        <title>Genomic investigation of the strawberry pathogen Phytophthora fragariae indicates pathogenicity is determined by transcriptional variation in three key races.</title>
        <authorList>
            <person name="Adams T.M."/>
            <person name="Armitage A.D."/>
            <person name="Sobczyk M.K."/>
            <person name="Bates H.J."/>
            <person name="Dunwell J.M."/>
            <person name="Nellist C.F."/>
            <person name="Harrison R.J."/>
        </authorList>
    </citation>
    <scope>NUCLEOTIDE SEQUENCE [LARGE SCALE GENOMIC DNA]</scope>
    <source>
        <strain evidence="10 13">A4</strain>
        <strain evidence="9 14">BC-1</strain>
        <strain evidence="8 12">NOV-27</strain>
        <strain evidence="7 15">NOV-5</strain>
        <strain evidence="6 16">NOV-71</strain>
        <strain evidence="3 11">NOV-9</strain>
        <strain evidence="5 18">ONT-3</strain>
        <strain evidence="4 17">SCRP245</strain>
    </source>
</reference>
<dbReference type="Gene3D" id="2.60.120.330">
    <property type="entry name" value="B-lactam Antibiotic, Isopenicillin N Synthase, Chain"/>
    <property type="match status" value="1"/>
</dbReference>
<evidence type="ECO:0000313" key="4">
    <source>
        <dbReference type="EMBL" id="KAE8992529.1"/>
    </source>
</evidence>
<dbReference type="EMBL" id="QXFW01001328">
    <property type="protein sequence ID" value="KAE8992529.1"/>
    <property type="molecule type" value="Genomic_DNA"/>
</dbReference>
<dbReference type="SUPFAM" id="SSF51197">
    <property type="entry name" value="Clavaminate synthase-like"/>
    <property type="match status" value="1"/>
</dbReference>
<dbReference type="Pfam" id="PF03171">
    <property type="entry name" value="2OG-FeII_Oxy"/>
    <property type="match status" value="1"/>
</dbReference>
<keyword evidence="1" id="KW-0479">Metal-binding</keyword>
<dbReference type="EMBL" id="QXGB01001359">
    <property type="protein sequence ID" value="KAE9192122.1"/>
    <property type="molecule type" value="Genomic_DNA"/>
</dbReference>
<dbReference type="AlphaFoldDB" id="A0A6A3JBL0"/>
<evidence type="ECO:0000313" key="11">
    <source>
        <dbReference type="Proteomes" id="UP000429523"/>
    </source>
</evidence>
<dbReference type="Pfam" id="PF14226">
    <property type="entry name" value="DIOX_N"/>
    <property type="match status" value="1"/>
</dbReference>
<dbReference type="EMBL" id="QXFZ01001069">
    <property type="protein sequence ID" value="KAE9097743.1"/>
    <property type="molecule type" value="Genomic_DNA"/>
</dbReference>